<dbReference type="SMART" id="SM00175">
    <property type="entry name" value="RAB"/>
    <property type="match status" value="1"/>
</dbReference>
<dbReference type="KEGG" id="zju:107410967"/>
<gene>
    <name evidence="5" type="primary">LOC107410967</name>
</gene>
<dbReference type="RefSeq" id="XP_015873955.3">
    <property type="nucleotide sequence ID" value="XM_016018469.3"/>
</dbReference>
<evidence type="ECO:0000256" key="3">
    <source>
        <dbReference type="SAM" id="Phobius"/>
    </source>
</evidence>
<dbReference type="AlphaFoldDB" id="A0A6P3Z9R1"/>
<keyword evidence="2" id="KW-0342">GTP-binding</keyword>
<dbReference type="Pfam" id="PF00071">
    <property type="entry name" value="Ras"/>
    <property type="match status" value="1"/>
</dbReference>
<organism evidence="4 5">
    <name type="scientific">Ziziphus jujuba</name>
    <name type="common">Chinese jujube</name>
    <name type="synonym">Ziziphus sativa</name>
    <dbReference type="NCBI Taxonomy" id="326968"/>
    <lineage>
        <taxon>Eukaryota</taxon>
        <taxon>Viridiplantae</taxon>
        <taxon>Streptophyta</taxon>
        <taxon>Embryophyta</taxon>
        <taxon>Tracheophyta</taxon>
        <taxon>Spermatophyta</taxon>
        <taxon>Magnoliopsida</taxon>
        <taxon>eudicotyledons</taxon>
        <taxon>Gunneridae</taxon>
        <taxon>Pentapetalae</taxon>
        <taxon>rosids</taxon>
        <taxon>fabids</taxon>
        <taxon>Rosales</taxon>
        <taxon>Rhamnaceae</taxon>
        <taxon>Paliureae</taxon>
        <taxon>Ziziphus</taxon>
    </lineage>
</organism>
<dbReference type="PANTHER" id="PTHR24073">
    <property type="entry name" value="DRAB5-RELATED"/>
    <property type="match status" value="1"/>
</dbReference>
<protein>
    <submittedName>
        <fullName evidence="5">Uncharacterized protein LOC107410967</fullName>
    </submittedName>
</protein>
<feature type="transmembrane region" description="Helical" evidence="3">
    <location>
        <begin position="158"/>
        <end position="184"/>
    </location>
</feature>
<name>A0A6P3Z9R1_ZIZJJ</name>
<dbReference type="GeneID" id="107410967"/>
<dbReference type="InterPro" id="IPR001806">
    <property type="entry name" value="Small_GTPase"/>
</dbReference>
<keyword evidence="4" id="KW-1185">Reference proteome</keyword>
<dbReference type="InterPro" id="IPR027417">
    <property type="entry name" value="P-loop_NTPase"/>
</dbReference>
<evidence type="ECO:0000313" key="4">
    <source>
        <dbReference type="Proteomes" id="UP001652623"/>
    </source>
</evidence>
<dbReference type="GO" id="GO:0003924">
    <property type="term" value="F:GTPase activity"/>
    <property type="evidence" value="ECO:0007669"/>
    <property type="project" value="InterPro"/>
</dbReference>
<keyword evidence="3" id="KW-0472">Membrane</keyword>
<evidence type="ECO:0000313" key="5">
    <source>
        <dbReference type="RefSeq" id="XP_015873955.3"/>
    </source>
</evidence>
<dbReference type="Proteomes" id="UP001652623">
    <property type="component" value="Chromosome 10"/>
</dbReference>
<dbReference type="SUPFAM" id="SSF52540">
    <property type="entry name" value="P-loop containing nucleoside triphosphate hydrolases"/>
    <property type="match status" value="1"/>
</dbReference>
<keyword evidence="1" id="KW-0547">Nucleotide-binding</keyword>
<dbReference type="GO" id="GO:0005525">
    <property type="term" value="F:GTP binding"/>
    <property type="evidence" value="ECO:0007669"/>
    <property type="project" value="UniProtKB-KW"/>
</dbReference>
<dbReference type="InParanoid" id="A0A6P3Z9R1"/>
<evidence type="ECO:0000256" key="2">
    <source>
        <dbReference type="ARBA" id="ARBA00023134"/>
    </source>
</evidence>
<proteinExistence type="predicted"/>
<reference evidence="5" key="1">
    <citation type="submission" date="2025-08" db="UniProtKB">
        <authorList>
            <consortium name="RefSeq"/>
        </authorList>
    </citation>
    <scope>IDENTIFICATION</scope>
    <source>
        <tissue evidence="5">Seedling</tissue>
    </source>
</reference>
<keyword evidence="3" id="KW-0812">Transmembrane</keyword>
<sequence length="186" mass="20230">MTCQVSAAFSNQVFINSRPTKGVLLHGPLGTGKTSLVKVSNIISQYCDESEQSLHKVFDSAHQVAPSVDTAGQERYHSLAPMSYRGAAATIIVYDITDNPIVLVLSFDFEILNILKHVNLVTAAVSLMRMKLVTLYTVDEFDAIAPARKDGNEELSKGASIVVLIGVLSITEIFTLQPLAFILMTM</sequence>
<dbReference type="Gene3D" id="3.40.50.300">
    <property type="entry name" value="P-loop containing nucleotide triphosphate hydrolases"/>
    <property type="match status" value="1"/>
</dbReference>
<evidence type="ECO:0000256" key="1">
    <source>
        <dbReference type="ARBA" id="ARBA00022741"/>
    </source>
</evidence>
<dbReference type="PROSITE" id="PS51419">
    <property type="entry name" value="RAB"/>
    <property type="match status" value="1"/>
</dbReference>
<accession>A0A6P3Z9R1</accession>
<keyword evidence="3" id="KW-1133">Transmembrane helix</keyword>